<dbReference type="InterPro" id="IPR038595">
    <property type="entry name" value="LOR_sf"/>
</dbReference>
<sequence length="208" mass="23676">MAKIHSTLSPSSSAKILQFPTCSYSTYVSREREVFTIWMKSLVFNGSGCTVYDSKGSIVYRVDNYNCKCSEKVYLMDLSGRVLIEILKKNLLFGRWEGHKWNDTEIEANSWFKVKKTRTIFRRETSFCEFLSDSGCLMNYKINGFHTKFSCKIIDTSSGLVVAEVKRKVTNSGVVLGDDVLTLEVEPNIDHSLIMGLVLVYSLMNRSI</sequence>
<dbReference type="AlphaFoldDB" id="A0A9Q0HUZ9"/>
<evidence type="ECO:0000313" key="3">
    <source>
        <dbReference type="Proteomes" id="UP001151287"/>
    </source>
</evidence>
<name>A0A9Q0HUZ9_9POAL</name>
<dbReference type="PANTHER" id="PTHR31087:SF25">
    <property type="entry name" value="TRANSLATION INITIATION FACTOR 2B FAMILY PROTEIN, PUTATIVE, EXPRESSED-RELATED"/>
    <property type="match status" value="1"/>
</dbReference>
<dbReference type="PANTHER" id="PTHR31087">
    <property type="match status" value="1"/>
</dbReference>
<comment type="similarity">
    <text evidence="1">Belongs to the LOR family.</text>
</comment>
<dbReference type="Pfam" id="PF04525">
    <property type="entry name" value="LOR"/>
    <property type="match status" value="1"/>
</dbReference>
<proteinExistence type="inferred from homology"/>
<organism evidence="2 3">
    <name type="scientific">Rhynchospora breviuscula</name>
    <dbReference type="NCBI Taxonomy" id="2022672"/>
    <lineage>
        <taxon>Eukaryota</taxon>
        <taxon>Viridiplantae</taxon>
        <taxon>Streptophyta</taxon>
        <taxon>Embryophyta</taxon>
        <taxon>Tracheophyta</taxon>
        <taxon>Spermatophyta</taxon>
        <taxon>Magnoliopsida</taxon>
        <taxon>Liliopsida</taxon>
        <taxon>Poales</taxon>
        <taxon>Cyperaceae</taxon>
        <taxon>Cyperoideae</taxon>
        <taxon>Rhynchosporeae</taxon>
        <taxon>Rhynchospora</taxon>
    </lineage>
</organism>
<dbReference type="EMBL" id="JAMQYH010000002">
    <property type="protein sequence ID" value="KAJ1699386.1"/>
    <property type="molecule type" value="Genomic_DNA"/>
</dbReference>
<evidence type="ECO:0000256" key="1">
    <source>
        <dbReference type="ARBA" id="ARBA00005437"/>
    </source>
</evidence>
<comment type="caution">
    <text evidence="2">The sequence shown here is derived from an EMBL/GenBank/DDBJ whole genome shotgun (WGS) entry which is preliminary data.</text>
</comment>
<dbReference type="InterPro" id="IPR025659">
    <property type="entry name" value="Tubby-like_C"/>
</dbReference>
<reference evidence="2" key="1">
    <citation type="journal article" date="2022" name="Cell">
        <title>Repeat-based holocentromeres influence genome architecture and karyotype evolution.</title>
        <authorList>
            <person name="Hofstatter P.G."/>
            <person name="Thangavel G."/>
            <person name="Lux T."/>
            <person name="Neumann P."/>
            <person name="Vondrak T."/>
            <person name="Novak P."/>
            <person name="Zhang M."/>
            <person name="Costa L."/>
            <person name="Castellani M."/>
            <person name="Scott A."/>
            <person name="Toegelov H."/>
            <person name="Fuchs J."/>
            <person name="Mata-Sucre Y."/>
            <person name="Dias Y."/>
            <person name="Vanzela A.L.L."/>
            <person name="Huettel B."/>
            <person name="Almeida C.C.S."/>
            <person name="Simkova H."/>
            <person name="Souza G."/>
            <person name="Pedrosa-Harand A."/>
            <person name="Macas J."/>
            <person name="Mayer K.F.X."/>
            <person name="Houben A."/>
            <person name="Marques A."/>
        </authorList>
    </citation>
    <scope>NUCLEOTIDE SEQUENCE</scope>
    <source>
        <strain evidence="2">RhyBre1mFocal</strain>
    </source>
</reference>
<accession>A0A9Q0HUZ9</accession>
<dbReference type="Gene3D" id="2.40.160.200">
    <property type="entry name" value="LURP1-related"/>
    <property type="match status" value="1"/>
</dbReference>
<dbReference type="SUPFAM" id="SSF54518">
    <property type="entry name" value="Tubby C-terminal domain-like"/>
    <property type="match status" value="1"/>
</dbReference>
<dbReference type="InterPro" id="IPR007612">
    <property type="entry name" value="LOR"/>
</dbReference>
<keyword evidence="3" id="KW-1185">Reference proteome</keyword>
<dbReference type="OrthoDB" id="652749at2759"/>
<evidence type="ECO:0000313" key="2">
    <source>
        <dbReference type="EMBL" id="KAJ1699386.1"/>
    </source>
</evidence>
<gene>
    <name evidence="2" type="ORF">LUZ63_007898</name>
</gene>
<dbReference type="Proteomes" id="UP001151287">
    <property type="component" value="Unassembled WGS sequence"/>
</dbReference>
<protein>
    <submittedName>
        <fullName evidence="2">Uncharacterized protein</fullName>
    </submittedName>
</protein>